<feature type="transmembrane region" description="Helical" evidence="7">
    <location>
        <begin position="88"/>
        <end position="109"/>
    </location>
</feature>
<feature type="transmembrane region" description="Helical" evidence="7">
    <location>
        <begin position="60"/>
        <end position="76"/>
    </location>
</feature>
<feature type="transmembrane region" description="Helical" evidence="7">
    <location>
        <begin position="241"/>
        <end position="259"/>
    </location>
</feature>
<dbReference type="PANTHER" id="PTHR30477:SF0">
    <property type="entry name" value="METAL TRANSPORT SYSTEM MEMBRANE PROTEIN TM_0125-RELATED"/>
    <property type="match status" value="1"/>
</dbReference>
<evidence type="ECO:0000256" key="4">
    <source>
        <dbReference type="ARBA" id="ARBA00022989"/>
    </source>
</evidence>
<evidence type="ECO:0000313" key="8">
    <source>
        <dbReference type="EMBL" id="SFF48076.1"/>
    </source>
</evidence>
<protein>
    <submittedName>
        <fullName evidence="8">Zinc transport system permease protein</fullName>
    </submittedName>
</protein>
<sequence length="317" mass="33136">MLHYDFMQRAFCAGGIIALVASVLGVHLMLRRQALMADMLSHVSLAGVAAGAYLGWNPSYAGFAAAVAGAIAVEYIRRSYRAYSEMSIAIIMIGGLSGAVVLMGLNKGMNKSFSSYLFGSVVAVNETELILMLAAAAVGAIFFILLRRPLYQIAFDEETAQTNGIPVRPISMLFSIVTGMIVAAAMPIVGVLLVSALIVLPAALAVRLARSFAAALIIAMLVGMAGVFTGLTASYELGTPPGGTIALFLLALLILGIVLKKASVIAGKLGNRQNLTIISKHQTGQPAQNGAFPRIKSNKLAAPATHTHGGTENESYV</sequence>
<evidence type="ECO:0000256" key="6">
    <source>
        <dbReference type="RuleBase" id="RU003943"/>
    </source>
</evidence>
<accession>A0A1I2J575</accession>
<dbReference type="GO" id="GO:0010043">
    <property type="term" value="P:response to zinc ion"/>
    <property type="evidence" value="ECO:0007669"/>
    <property type="project" value="TreeGrafter"/>
</dbReference>
<evidence type="ECO:0000256" key="5">
    <source>
        <dbReference type="ARBA" id="ARBA00023136"/>
    </source>
</evidence>
<keyword evidence="3 6" id="KW-0812">Transmembrane</keyword>
<evidence type="ECO:0000256" key="7">
    <source>
        <dbReference type="SAM" id="Phobius"/>
    </source>
</evidence>
<gene>
    <name evidence="8" type="ORF">SAMN04487969_14913</name>
</gene>
<reference evidence="9" key="1">
    <citation type="submission" date="2016-10" db="EMBL/GenBank/DDBJ databases">
        <authorList>
            <person name="Varghese N."/>
            <person name="Submissions S."/>
        </authorList>
    </citation>
    <scope>NUCLEOTIDE SEQUENCE [LARGE SCALE GENOMIC DNA]</scope>
    <source>
        <strain evidence="9">CGMCC 1.10223</strain>
    </source>
</reference>
<dbReference type="CDD" id="cd06550">
    <property type="entry name" value="TM_ABC_iron-siderophores_like"/>
    <property type="match status" value="1"/>
</dbReference>
<evidence type="ECO:0000256" key="3">
    <source>
        <dbReference type="ARBA" id="ARBA00022692"/>
    </source>
</evidence>
<evidence type="ECO:0000256" key="1">
    <source>
        <dbReference type="ARBA" id="ARBA00004141"/>
    </source>
</evidence>
<feature type="transmembrane region" description="Helical" evidence="7">
    <location>
        <begin position="6"/>
        <end position="28"/>
    </location>
</feature>
<dbReference type="InterPro" id="IPR037294">
    <property type="entry name" value="ABC_BtuC-like"/>
</dbReference>
<feature type="transmembrane region" description="Helical" evidence="7">
    <location>
        <begin position="216"/>
        <end position="235"/>
    </location>
</feature>
<keyword evidence="9" id="KW-1185">Reference proteome</keyword>
<dbReference type="Gene3D" id="1.10.3470.10">
    <property type="entry name" value="ABC transporter involved in vitamin B12 uptake, BtuC"/>
    <property type="match status" value="1"/>
</dbReference>
<comment type="similarity">
    <text evidence="2 6">Belongs to the ABC-3 integral membrane protein family.</text>
</comment>
<keyword evidence="6" id="KW-0813">Transport</keyword>
<proteinExistence type="inferred from homology"/>
<dbReference type="AlphaFoldDB" id="A0A1I2J575"/>
<keyword evidence="5 7" id="KW-0472">Membrane</keyword>
<evidence type="ECO:0000313" key="9">
    <source>
        <dbReference type="Proteomes" id="UP000183410"/>
    </source>
</evidence>
<dbReference type="GO" id="GO:0043190">
    <property type="term" value="C:ATP-binding cassette (ABC) transporter complex"/>
    <property type="evidence" value="ECO:0007669"/>
    <property type="project" value="InterPro"/>
</dbReference>
<dbReference type="GO" id="GO:0055085">
    <property type="term" value="P:transmembrane transport"/>
    <property type="evidence" value="ECO:0007669"/>
    <property type="project" value="InterPro"/>
</dbReference>
<dbReference type="EMBL" id="FONN01000049">
    <property type="protein sequence ID" value="SFF48076.1"/>
    <property type="molecule type" value="Genomic_DNA"/>
</dbReference>
<name>A0A1I2J575_9BACL</name>
<dbReference type="Pfam" id="PF00950">
    <property type="entry name" value="ABC-3"/>
    <property type="match status" value="1"/>
</dbReference>
<organism evidence="8 9">
    <name type="scientific">Paenibacillus algorifonticola</name>
    <dbReference type="NCBI Taxonomy" id="684063"/>
    <lineage>
        <taxon>Bacteria</taxon>
        <taxon>Bacillati</taxon>
        <taxon>Bacillota</taxon>
        <taxon>Bacilli</taxon>
        <taxon>Bacillales</taxon>
        <taxon>Paenibacillaceae</taxon>
        <taxon>Paenibacillus</taxon>
    </lineage>
</organism>
<dbReference type="PANTHER" id="PTHR30477">
    <property type="entry name" value="ABC-TRANSPORTER METAL-BINDING PROTEIN"/>
    <property type="match status" value="1"/>
</dbReference>
<evidence type="ECO:0000256" key="2">
    <source>
        <dbReference type="ARBA" id="ARBA00008034"/>
    </source>
</evidence>
<keyword evidence="4 7" id="KW-1133">Transmembrane helix</keyword>
<dbReference type="InterPro" id="IPR001626">
    <property type="entry name" value="ABC_TroCD"/>
</dbReference>
<dbReference type="SUPFAM" id="SSF81345">
    <property type="entry name" value="ABC transporter involved in vitamin B12 uptake, BtuC"/>
    <property type="match status" value="1"/>
</dbReference>
<dbReference type="Proteomes" id="UP000183410">
    <property type="component" value="Unassembled WGS sequence"/>
</dbReference>
<comment type="subcellular location">
    <subcellularLocation>
        <location evidence="6">Cell membrane</location>
        <topology evidence="6">Multi-pass membrane protein</topology>
    </subcellularLocation>
    <subcellularLocation>
        <location evidence="1">Membrane</location>
        <topology evidence="1">Multi-pass membrane protein</topology>
    </subcellularLocation>
</comment>
<feature type="transmembrane region" description="Helical" evidence="7">
    <location>
        <begin position="129"/>
        <end position="146"/>
    </location>
</feature>